<dbReference type="GO" id="GO:0006139">
    <property type="term" value="P:nucleobase-containing compound metabolic process"/>
    <property type="evidence" value="ECO:0007669"/>
    <property type="project" value="InterPro"/>
</dbReference>
<dbReference type="GeneID" id="110711560"/>
<name>A0A803LT67_CHEQI</name>
<dbReference type="CDD" id="cd06141">
    <property type="entry name" value="WRN_exo"/>
    <property type="match status" value="1"/>
</dbReference>
<dbReference type="InterPro" id="IPR002562">
    <property type="entry name" value="3'-5'_exonuclease_dom"/>
</dbReference>
<dbReference type="PANTHER" id="PTHR13620">
    <property type="entry name" value="3-5 EXONUCLEASE"/>
    <property type="match status" value="1"/>
</dbReference>
<dbReference type="OMA" id="VTMGRWD"/>
<dbReference type="AlphaFoldDB" id="A0A803LT67"/>
<dbReference type="RefSeq" id="XP_021745663.1">
    <property type="nucleotide sequence ID" value="XM_021889971.1"/>
</dbReference>
<dbReference type="GO" id="GO:0008408">
    <property type="term" value="F:3'-5' exonuclease activity"/>
    <property type="evidence" value="ECO:0007669"/>
    <property type="project" value="InterPro"/>
</dbReference>
<dbReference type="KEGG" id="cqi:110711560"/>
<dbReference type="EnsemblPlants" id="AUR62018411-RA">
    <property type="protein sequence ID" value="AUR62018411-RA:cds"/>
    <property type="gene ID" value="AUR62018411"/>
</dbReference>
<protein>
    <recommendedName>
        <fullName evidence="3">3'-5' exonuclease domain-containing protein</fullName>
    </recommendedName>
</protein>
<dbReference type="InterPro" id="IPR012337">
    <property type="entry name" value="RNaseH-like_sf"/>
</dbReference>
<dbReference type="GO" id="GO:0005634">
    <property type="term" value="C:nucleus"/>
    <property type="evidence" value="ECO:0007669"/>
    <property type="project" value="TreeGrafter"/>
</dbReference>
<evidence type="ECO:0000256" key="1">
    <source>
        <dbReference type="ARBA" id="ARBA00022722"/>
    </source>
</evidence>
<dbReference type="Gene3D" id="3.30.420.10">
    <property type="entry name" value="Ribonuclease H-like superfamily/Ribonuclease H"/>
    <property type="match status" value="1"/>
</dbReference>
<sequence>MAASPKIVNHHETNTYTAYDVTCFNHRVRTIVTRCPDVVTSWITHIRSNHDSTIIGLDTEWLNPIATLQLCVGPNCLIYQLLHSPSIPSALEDFLGDPQCKFSGVGISGDSQRLLKDYDLRLSSMADVSKVAAEAGKVRVNAGLKEVADAVLGWEMVKAKEITMSKWNQEVLDDSQVMYACMDAFVSYHIGKELLGKTKNNCVVELS</sequence>
<dbReference type="Proteomes" id="UP000596660">
    <property type="component" value="Unplaced"/>
</dbReference>
<dbReference type="SUPFAM" id="SSF53098">
    <property type="entry name" value="Ribonuclease H-like"/>
    <property type="match status" value="1"/>
</dbReference>
<evidence type="ECO:0000313" key="4">
    <source>
        <dbReference type="EnsemblPlants" id="AUR62018411-RA:cds"/>
    </source>
</evidence>
<dbReference type="OrthoDB" id="1920326at2759"/>
<dbReference type="Pfam" id="PF01612">
    <property type="entry name" value="DNA_pol_A_exo1"/>
    <property type="match status" value="1"/>
</dbReference>
<dbReference type="InterPro" id="IPR051132">
    <property type="entry name" value="3-5_Exonuclease_domain"/>
</dbReference>
<dbReference type="Gramene" id="AUR62018411-RA">
    <property type="protein sequence ID" value="AUR62018411-RA:cds"/>
    <property type="gene ID" value="AUR62018411"/>
</dbReference>
<keyword evidence="5" id="KW-1185">Reference proteome</keyword>
<accession>A0A803LT67</accession>
<keyword evidence="2" id="KW-0378">Hydrolase</keyword>
<feature type="domain" description="3'-5' exonuclease" evidence="3">
    <location>
        <begin position="51"/>
        <end position="195"/>
    </location>
</feature>
<dbReference type="GO" id="GO:0005737">
    <property type="term" value="C:cytoplasm"/>
    <property type="evidence" value="ECO:0007669"/>
    <property type="project" value="TreeGrafter"/>
</dbReference>
<evidence type="ECO:0000256" key="2">
    <source>
        <dbReference type="ARBA" id="ARBA00022801"/>
    </source>
</evidence>
<keyword evidence="1" id="KW-0540">Nuclease</keyword>
<reference evidence="4" key="1">
    <citation type="journal article" date="2017" name="Nature">
        <title>The genome of Chenopodium quinoa.</title>
        <authorList>
            <person name="Jarvis D.E."/>
            <person name="Ho Y.S."/>
            <person name="Lightfoot D.J."/>
            <person name="Schmoeckel S.M."/>
            <person name="Li B."/>
            <person name="Borm T.J.A."/>
            <person name="Ohyanagi H."/>
            <person name="Mineta K."/>
            <person name="Michell C.T."/>
            <person name="Saber N."/>
            <person name="Kharbatia N.M."/>
            <person name="Rupper R.R."/>
            <person name="Sharp A.R."/>
            <person name="Dally N."/>
            <person name="Boughton B.A."/>
            <person name="Woo Y.H."/>
            <person name="Gao G."/>
            <person name="Schijlen E.G.W.M."/>
            <person name="Guo X."/>
            <person name="Momin A.A."/>
            <person name="Negrao S."/>
            <person name="Al-Babili S."/>
            <person name="Gehring C."/>
            <person name="Roessner U."/>
            <person name="Jung C."/>
            <person name="Murphy K."/>
            <person name="Arold S.T."/>
            <person name="Gojobori T."/>
            <person name="van der Linden C.G."/>
            <person name="van Loo E.N."/>
            <person name="Jellen E.N."/>
            <person name="Maughan P.J."/>
            <person name="Tester M."/>
        </authorList>
    </citation>
    <scope>NUCLEOTIDE SEQUENCE [LARGE SCALE GENOMIC DNA]</scope>
    <source>
        <strain evidence="4">cv. PI 614886</strain>
    </source>
</reference>
<proteinExistence type="predicted"/>
<gene>
    <name evidence="4" type="primary">LOC110711560</name>
</gene>
<evidence type="ECO:0000259" key="3">
    <source>
        <dbReference type="Pfam" id="PF01612"/>
    </source>
</evidence>
<evidence type="ECO:0000313" key="5">
    <source>
        <dbReference type="Proteomes" id="UP000596660"/>
    </source>
</evidence>
<dbReference type="PANTHER" id="PTHR13620:SF105">
    <property type="entry name" value="OS01G0737700 PROTEIN"/>
    <property type="match status" value="1"/>
</dbReference>
<organism evidence="4 5">
    <name type="scientific">Chenopodium quinoa</name>
    <name type="common">Quinoa</name>
    <dbReference type="NCBI Taxonomy" id="63459"/>
    <lineage>
        <taxon>Eukaryota</taxon>
        <taxon>Viridiplantae</taxon>
        <taxon>Streptophyta</taxon>
        <taxon>Embryophyta</taxon>
        <taxon>Tracheophyta</taxon>
        <taxon>Spermatophyta</taxon>
        <taxon>Magnoliopsida</taxon>
        <taxon>eudicotyledons</taxon>
        <taxon>Gunneridae</taxon>
        <taxon>Pentapetalae</taxon>
        <taxon>Caryophyllales</taxon>
        <taxon>Chenopodiaceae</taxon>
        <taxon>Chenopodioideae</taxon>
        <taxon>Atripliceae</taxon>
        <taxon>Chenopodium</taxon>
    </lineage>
</organism>
<reference evidence="4" key="2">
    <citation type="submission" date="2021-03" db="UniProtKB">
        <authorList>
            <consortium name="EnsemblPlants"/>
        </authorList>
    </citation>
    <scope>IDENTIFICATION</scope>
</reference>
<dbReference type="GO" id="GO:0003676">
    <property type="term" value="F:nucleic acid binding"/>
    <property type="evidence" value="ECO:0007669"/>
    <property type="project" value="InterPro"/>
</dbReference>
<dbReference type="InterPro" id="IPR036397">
    <property type="entry name" value="RNaseH_sf"/>
</dbReference>